<dbReference type="HOGENOM" id="CLU_801754_0_0_1"/>
<proteinExistence type="predicted"/>
<evidence type="ECO:0000313" key="3">
    <source>
        <dbReference type="Proteomes" id="UP000012174"/>
    </source>
</evidence>
<evidence type="ECO:0000256" key="1">
    <source>
        <dbReference type="SAM" id="MobiDB-lite"/>
    </source>
</evidence>
<name>M7TBA0_EUTLA</name>
<feature type="region of interest" description="Disordered" evidence="1">
    <location>
        <begin position="305"/>
        <end position="329"/>
    </location>
</feature>
<gene>
    <name evidence="2" type="ORF">UCREL1_9112</name>
</gene>
<dbReference type="Proteomes" id="UP000012174">
    <property type="component" value="Unassembled WGS sequence"/>
</dbReference>
<sequence>MSGYPDATAYTDVLKINENITLDEFAIEVPIEDWEQQGYHPMMAIGLGDNSTLLRALKTGNHIASRTWSMFFGWTGDDPKNQLDGTLVFGGYDRAKVYGQSYTQDLTQDGPCGTHMVVTVDDILLHFPNGTDVSIVASTSNGSFDACIVPDYPVMMTIAYDPYMTMFMEVTNTSLSQRTFGLAYYSLLYDEGAEPYDGEMIINIRNGPSIRVPNEQLVVPERYIREEDGQIVANYSRSNLVINSLQEINANDMSTIGRQFLSSAYVMVNQDTGTFTLWSANPSRSEDLVGVDEEGQDVLEWCDSELTPTTSPSETAKPPPEDVGGGGGIPTGAIVGAVIDIFTQGK</sequence>
<evidence type="ECO:0000313" key="2">
    <source>
        <dbReference type="EMBL" id="EMR63945.1"/>
    </source>
</evidence>
<organism evidence="2 3">
    <name type="scientific">Eutypa lata (strain UCR-EL1)</name>
    <name type="common">Grapevine dieback disease fungus</name>
    <name type="synonym">Eutypa armeniacae</name>
    <dbReference type="NCBI Taxonomy" id="1287681"/>
    <lineage>
        <taxon>Eukaryota</taxon>
        <taxon>Fungi</taxon>
        <taxon>Dikarya</taxon>
        <taxon>Ascomycota</taxon>
        <taxon>Pezizomycotina</taxon>
        <taxon>Sordariomycetes</taxon>
        <taxon>Xylariomycetidae</taxon>
        <taxon>Xylariales</taxon>
        <taxon>Diatrypaceae</taxon>
        <taxon>Eutypa</taxon>
    </lineage>
</organism>
<protein>
    <submittedName>
        <fullName evidence="2">Putative aspartic-type protein</fullName>
    </submittedName>
</protein>
<dbReference type="AlphaFoldDB" id="M7TBA0"/>
<dbReference type="KEGG" id="ela:UCREL1_9112"/>
<dbReference type="InterPro" id="IPR021109">
    <property type="entry name" value="Peptidase_aspartic_dom_sf"/>
</dbReference>
<dbReference type="OrthoDB" id="5361565at2759"/>
<dbReference type="Gene3D" id="2.40.70.10">
    <property type="entry name" value="Acid Proteases"/>
    <property type="match status" value="1"/>
</dbReference>
<dbReference type="eggNOG" id="ENOG502SA90">
    <property type="taxonomic scope" value="Eukaryota"/>
</dbReference>
<keyword evidence="3" id="KW-1185">Reference proteome</keyword>
<dbReference type="SUPFAM" id="SSF50630">
    <property type="entry name" value="Acid proteases"/>
    <property type="match status" value="1"/>
</dbReference>
<accession>M7TBA0</accession>
<dbReference type="EMBL" id="KB707138">
    <property type="protein sequence ID" value="EMR63945.1"/>
    <property type="molecule type" value="Genomic_DNA"/>
</dbReference>
<reference evidence="3" key="1">
    <citation type="journal article" date="2013" name="Genome Announc.">
        <title>Draft genome sequence of the grapevine dieback fungus Eutypa lata UCR-EL1.</title>
        <authorList>
            <person name="Blanco-Ulate B."/>
            <person name="Rolshausen P.E."/>
            <person name="Cantu D."/>
        </authorList>
    </citation>
    <scope>NUCLEOTIDE SEQUENCE [LARGE SCALE GENOMIC DNA]</scope>
    <source>
        <strain evidence="3">UCR-EL1</strain>
    </source>
</reference>
<feature type="compositionally biased region" description="Low complexity" evidence="1">
    <location>
        <begin position="305"/>
        <end position="315"/>
    </location>
</feature>